<feature type="region of interest" description="Disordered" evidence="1">
    <location>
        <begin position="70"/>
        <end position="169"/>
    </location>
</feature>
<dbReference type="Pfam" id="PF25000">
    <property type="entry name" value="DUF7779"/>
    <property type="match status" value="1"/>
</dbReference>
<feature type="region of interest" description="Disordered" evidence="1">
    <location>
        <begin position="654"/>
        <end position="729"/>
    </location>
</feature>
<dbReference type="SUPFAM" id="SSF48452">
    <property type="entry name" value="TPR-like"/>
    <property type="match status" value="3"/>
</dbReference>
<dbReference type="PANTHER" id="PTHR46082">
    <property type="entry name" value="ATP/GTP-BINDING PROTEIN-RELATED"/>
    <property type="match status" value="1"/>
</dbReference>
<feature type="compositionally biased region" description="Gly residues" evidence="1">
    <location>
        <begin position="436"/>
        <end position="450"/>
    </location>
</feature>
<dbReference type="Pfam" id="PF13374">
    <property type="entry name" value="TPR_10"/>
    <property type="match status" value="2"/>
</dbReference>
<protein>
    <submittedName>
        <fullName evidence="4">ATP-, maltotriose-and DNA-dependent transcriptional regulator MalT</fullName>
    </submittedName>
</protein>
<dbReference type="Gene3D" id="1.25.40.10">
    <property type="entry name" value="Tetratricopeptide repeat domain"/>
    <property type="match status" value="2"/>
</dbReference>
<keyword evidence="5" id="KW-1185">Reference proteome</keyword>
<feature type="compositionally biased region" description="Low complexity" evidence="1">
    <location>
        <begin position="70"/>
        <end position="98"/>
    </location>
</feature>
<dbReference type="GO" id="GO:0043531">
    <property type="term" value="F:ADP binding"/>
    <property type="evidence" value="ECO:0007669"/>
    <property type="project" value="InterPro"/>
</dbReference>
<evidence type="ECO:0000313" key="4">
    <source>
        <dbReference type="EMBL" id="CUU60227.1"/>
    </source>
</evidence>
<dbReference type="InterPro" id="IPR002182">
    <property type="entry name" value="NB-ARC"/>
</dbReference>
<dbReference type="Pfam" id="PF13424">
    <property type="entry name" value="TPR_12"/>
    <property type="match status" value="2"/>
</dbReference>
<gene>
    <name evidence="4" type="ORF">Ga0074812_13711</name>
</gene>
<name>A0A0S4QXJ6_9ACTN</name>
<feature type="region of interest" description="Disordered" evidence="1">
    <location>
        <begin position="1"/>
        <end position="46"/>
    </location>
</feature>
<evidence type="ECO:0000256" key="1">
    <source>
        <dbReference type="SAM" id="MobiDB-lite"/>
    </source>
</evidence>
<feature type="domain" description="DUF7779" evidence="3">
    <location>
        <begin position="1006"/>
        <end position="1094"/>
    </location>
</feature>
<accession>A0A0S4QXJ6</accession>
<dbReference type="Proteomes" id="UP000198802">
    <property type="component" value="Unassembled WGS sequence"/>
</dbReference>
<evidence type="ECO:0000259" key="2">
    <source>
        <dbReference type="Pfam" id="PF00931"/>
    </source>
</evidence>
<feature type="compositionally biased region" description="Low complexity" evidence="1">
    <location>
        <begin position="1"/>
        <end position="12"/>
    </location>
</feature>
<dbReference type="RefSeq" id="WP_091284864.1">
    <property type="nucleotide sequence ID" value="NZ_FAOZ01000037.1"/>
</dbReference>
<proteinExistence type="predicted"/>
<dbReference type="InterPro" id="IPR053137">
    <property type="entry name" value="NLR-like"/>
</dbReference>
<reference evidence="5" key="1">
    <citation type="submission" date="2015-11" db="EMBL/GenBank/DDBJ databases">
        <authorList>
            <person name="Varghese N."/>
        </authorList>
    </citation>
    <scope>NUCLEOTIDE SEQUENCE [LARGE SCALE GENOMIC DNA]</scope>
    <source>
        <strain evidence="5">DSM 45899</strain>
    </source>
</reference>
<evidence type="ECO:0000313" key="5">
    <source>
        <dbReference type="Proteomes" id="UP000198802"/>
    </source>
</evidence>
<dbReference type="Pfam" id="PF00931">
    <property type="entry name" value="NB-ARC"/>
    <property type="match status" value="1"/>
</dbReference>
<dbReference type="Gene3D" id="3.40.50.300">
    <property type="entry name" value="P-loop containing nucleotide triphosphate hydrolases"/>
    <property type="match status" value="1"/>
</dbReference>
<dbReference type="PANTHER" id="PTHR46082:SF6">
    <property type="entry name" value="AAA+ ATPASE DOMAIN-CONTAINING PROTEIN-RELATED"/>
    <property type="match status" value="1"/>
</dbReference>
<dbReference type="InterPro" id="IPR027417">
    <property type="entry name" value="P-loop_NTPase"/>
</dbReference>
<dbReference type="InterPro" id="IPR056681">
    <property type="entry name" value="DUF7779"/>
</dbReference>
<evidence type="ECO:0000259" key="3">
    <source>
        <dbReference type="Pfam" id="PF25000"/>
    </source>
</evidence>
<dbReference type="InterPro" id="IPR011990">
    <property type="entry name" value="TPR-like_helical_dom_sf"/>
</dbReference>
<sequence length="1582" mass="171155">MTTEGSDPAPSARLPPPAASVEAWPIPGSSAVSGAGASAASAVDRAATTVGITAREHAEALWLYGLMASSGSQAQAQGSTAGDPSPAPSPSGAGPRDGALGEGRPTGPVSLPTPDPDTRGDNAGNTDAEEQFPPFPRADRDIALATPVSTNTRRLQGAPEDDAESLWTPLPWMRPRSGFASLERQLSGARRSLRPLRQTVPSKVQMVLDEEATAERLLRGPAPVPVRRPAPERRWELVLLVDDSPSMQVAWLDLVPLLRGYLVREGVFRDIRVCFVDGEAAEAGQVTLRPESRAGGLHRSPREVIDPSGRRIIWVLTDGVGRGWRNGALHRQLWWWSRRLPVAVMNPLPAHLWHLTGLAPHQVSIFAAAGPGSVAVRWRFQDAWASLTGDAVSDQAAVAPIPMLGVDGGSIASWARFQSAEHERRLDAPAVLVGPDGTGTGAGEGTGQDTGEGTAAGRNAGAGTGGHGARVMDGVGVTLTKRTKPTPLEIVRRARATLSPAAFDLAVRLAAVPLTRDAIHMVCDQVSQAGRAELGEILVHRLLRPVTAAPALPTAADEVAFEFGEGVPAELLACGRQSQTIRTWRSAGRLLSPAVAALRHVDVVLDDPVGAPLPVITPHSAPFIRVEEVVLSALSGPYRSRALMLRDALRTAEREVQTDGSPVPLSAGAAQAGVSGTRRPGRRHEVEPVTHSNDSTSRAPAARTPIDDQPTAAEVASADPGGGNVAQYDAPTIVTSPTAAGIAPEIRPPARRPGGQPVVWGNMPQRNPNFTGRAELLDALHERLQTGTTAVLPEALHGMGGVGKSQLAIEYVYRQLADYDVVWWIPSERTTQINQALVELAQRLGLGVGQEANAAVPAVIEALRVGKPFSNWLLIFDNADDPRAVRDFFPASGTGRILITSRNAQWAGAARALEVDVFQRGESVELLRRRTTSIGEVDADRVAAALGDLPLAIEQAATWLAETGMPADEYLRLFEDKRQELLGTAPPLDYRMPVRAAWNVSLDRLATSNPAALRLLQVCAYFAPDPISRQVFRRGRHISIVPELDAALRDSFRLNEAIREINQYALARIDHRTNSLQMHRLVQAVLIGRMSPDEQETMRHGAHRLLAASDPDEPMNPEWWSVYAELYPHVIAAGAVEGHDPLIRDLLVNEVRYLWKWGDHEVGVDLARQAYESWRVTLGEEHPHTLSVGGWYGWLLQVVGNYSEAAPINTRMLELCERVHGPRHPETLAAFANVTMDRKVSGDFAGAVELSETARERAVNVYGADQPQSLNAAHNLAAALRLVGDFRRAQEIDDDTWRRRCALLGEDNVTSLESHSSQNLNLRELGDYLGARARQEELVARLRALLGNEYHPDLLRALRNLAIDQRKAGDHDVALQTSRLAWERLLSRYGPDHPDTLAAILCYSMDLRHNGDLDEARRLCEDAHRRYRNSFGDTHPHTLGAETNLAVVYRLAGDAETAFEIDLRSCAALVATIGPDHPLALISATNLASDHYALGRPGEARGLDEDTLERSRVHLGADHPSTLAVLSNLAMDLRALGERERAEELHAQVVSQLDHALGVNHLATQSAMSWVRSDCDVDPMPL</sequence>
<dbReference type="InterPro" id="IPR047738">
    <property type="entry name" value="SAV_2336-like_N"/>
</dbReference>
<organism evidence="4 5">
    <name type="scientific">Parafrankia irregularis</name>
    <dbReference type="NCBI Taxonomy" id="795642"/>
    <lineage>
        <taxon>Bacteria</taxon>
        <taxon>Bacillati</taxon>
        <taxon>Actinomycetota</taxon>
        <taxon>Actinomycetes</taxon>
        <taxon>Frankiales</taxon>
        <taxon>Frankiaceae</taxon>
        <taxon>Parafrankia</taxon>
    </lineage>
</organism>
<feature type="compositionally biased region" description="Low complexity" evidence="1">
    <location>
        <begin position="28"/>
        <end position="43"/>
    </location>
</feature>
<feature type="domain" description="NB-ARC" evidence="2">
    <location>
        <begin position="777"/>
        <end position="929"/>
    </location>
</feature>
<dbReference type="NCBIfam" id="NF041121">
    <property type="entry name" value="SAV_2336_NTERM"/>
    <property type="match status" value="1"/>
</dbReference>
<dbReference type="SUPFAM" id="SSF52540">
    <property type="entry name" value="P-loop containing nucleoside triphosphate hydrolases"/>
    <property type="match status" value="1"/>
</dbReference>
<dbReference type="NCBIfam" id="NF040586">
    <property type="entry name" value="FxSxx_TPR"/>
    <property type="match status" value="1"/>
</dbReference>
<feature type="region of interest" description="Disordered" evidence="1">
    <location>
        <begin position="431"/>
        <end position="469"/>
    </location>
</feature>
<dbReference type="EMBL" id="FAOZ01000037">
    <property type="protein sequence ID" value="CUU60227.1"/>
    <property type="molecule type" value="Genomic_DNA"/>
</dbReference>